<dbReference type="PRINTS" id="PR00502">
    <property type="entry name" value="NUDIXFAMILY"/>
</dbReference>
<organism evidence="19 20">
    <name type="scientific">Geothermobacter ehrlichii</name>
    <dbReference type="NCBI Taxonomy" id="213224"/>
    <lineage>
        <taxon>Bacteria</taxon>
        <taxon>Pseudomonadati</taxon>
        <taxon>Thermodesulfobacteriota</taxon>
        <taxon>Desulfuromonadia</taxon>
        <taxon>Desulfuromonadales</taxon>
        <taxon>Geothermobacteraceae</taxon>
        <taxon>Geothermobacter</taxon>
    </lineage>
</organism>
<gene>
    <name evidence="19" type="ORF">EDC39_107124</name>
</gene>
<protein>
    <recommendedName>
        <fullName evidence="13">8-oxo-dGTP diphosphatase</fullName>
        <ecNumber evidence="12">3.6.1.55</ecNumber>
    </recommendedName>
    <alternativeName>
        <fullName evidence="16">7,8-dihydro-8-oxoguanine-triphosphatase</fullName>
    </alternativeName>
    <alternativeName>
        <fullName evidence="15">Mutator protein MutT</fullName>
    </alternativeName>
    <alternativeName>
        <fullName evidence="14">dGTP pyrophosphohydrolase</fullName>
    </alternativeName>
</protein>
<dbReference type="InterPro" id="IPR047127">
    <property type="entry name" value="MutT-like"/>
</dbReference>
<dbReference type="GO" id="GO:0006260">
    <property type="term" value="P:DNA replication"/>
    <property type="evidence" value="ECO:0007669"/>
    <property type="project" value="UniProtKB-KW"/>
</dbReference>
<dbReference type="EMBL" id="VNIB01000007">
    <property type="protein sequence ID" value="TYO98323.1"/>
    <property type="molecule type" value="Genomic_DNA"/>
</dbReference>
<evidence type="ECO:0000256" key="4">
    <source>
        <dbReference type="ARBA" id="ARBA00022705"/>
    </source>
</evidence>
<evidence type="ECO:0000256" key="13">
    <source>
        <dbReference type="ARBA" id="ARBA00040794"/>
    </source>
</evidence>
<evidence type="ECO:0000313" key="20">
    <source>
        <dbReference type="Proteomes" id="UP000324159"/>
    </source>
</evidence>
<keyword evidence="9" id="KW-0234">DNA repair</keyword>
<comment type="catalytic activity">
    <reaction evidence="11">
        <text>8-oxo-GTP + H2O = 8-oxo-GMP + diphosphate + H(+)</text>
        <dbReference type="Rhea" id="RHEA:67616"/>
        <dbReference type="ChEBI" id="CHEBI:15377"/>
        <dbReference type="ChEBI" id="CHEBI:15378"/>
        <dbReference type="ChEBI" id="CHEBI:33019"/>
        <dbReference type="ChEBI" id="CHEBI:143553"/>
        <dbReference type="ChEBI" id="CHEBI:145694"/>
    </reaction>
</comment>
<dbReference type="Gene3D" id="3.90.79.10">
    <property type="entry name" value="Nucleoside Triphosphate Pyrophosphohydrolase"/>
    <property type="match status" value="1"/>
</dbReference>
<dbReference type="PANTHER" id="PTHR47707:SF1">
    <property type="entry name" value="NUDIX HYDROLASE FAMILY PROTEIN"/>
    <property type="match status" value="1"/>
</dbReference>
<name>A0A5D3WLE4_9BACT</name>
<feature type="domain" description="Nudix hydrolase" evidence="18">
    <location>
        <begin position="1"/>
        <end position="127"/>
    </location>
</feature>
<dbReference type="GO" id="GO:0006281">
    <property type="term" value="P:DNA repair"/>
    <property type="evidence" value="ECO:0007669"/>
    <property type="project" value="UniProtKB-KW"/>
</dbReference>
<dbReference type="RefSeq" id="WP_148896089.1">
    <property type="nucleotide sequence ID" value="NZ_VNIB01000007.1"/>
</dbReference>
<evidence type="ECO:0000256" key="5">
    <source>
        <dbReference type="ARBA" id="ARBA00022723"/>
    </source>
</evidence>
<evidence type="ECO:0000256" key="3">
    <source>
        <dbReference type="ARBA" id="ARBA00022457"/>
    </source>
</evidence>
<evidence type="ECO:0000256" key="8">
    <source>
        <dbReference type="ARBA" id="ARBA00022842"/>
    </source>
</evidence>
<evidence type="ECO:0000256" key="2">
    <source>
        <dbReference type="ARBA" id="ARBA00005582"/>
    </source>
</evidence>
<keyword evidence="8" id="KW-0460">Magnesium</keyword>
<reference evidence="19 20" key="1">
    <citation type="submission" date="2019-07" db="EMBL/GenBank/DDBJ databases">
        <title>Genomic Encyclopedia of Type Strains, Phase IV (KMG-IV): sequencing the most valuable type-strain genomes for metagenomic binning, comparative biology and taxonomic classification.</title>
        <authorList>
            <person name="Goeker M."/>
        </authorList>
    </citation>
    <scope>NUCLEOTIDE SEQUENCE [LARGE SCALE GENOMIC DNA]</scope>
    <source>
        <strain evidence="19 20">SS015</strain>
    </source>
</reference>
<dbReference type="InterPro" id="IPR020084">
    <property type="entry name" value="NUDIX_hydrolase_CS"/>
</dbReference>
<dbReference type="SUPFAM" id="SSF55811">
    <property type="entry name" value="Nudix"/>
    <property type="match status" value="1"/>
</dbReference>
<dbReference type="GO" id="GO:0035539">
    <property type="term" value="F:8-oxo-7,8-dihydrodeoxyguanosine triphosphate pyrophosphatase activity"/>
    <property type="evidence" value="ECO:0007669"/>
    <property type="project" value="UniProtKB-EC"/>
</dbReference>
<accession>A0A5D3WLE4</accession>
<evidence type="ECO:0000256" key="16">
    <source>
        <dbReference type="ARBA" id="ARBA00042798"/>
    </source>
</evidence>
<evidence type="ECO:0000256" key="15">
    <source>
        <dbReference type="ARBA" id="ARBA00041979"/>
    </source>
</evidence>
<evidence type="ECO:0000256" key="11">
    <source>
        <dbReference type="ARBA" id="ARBA00036904"/>
    </source>
</evidence>
<dbReference type="GO" id="GO:0044715">
    <property type="term" value="F:8-oxo-dGDP phosphatase activity"/>
    <property type="evidence" value="ECO:0007669"/>
    <property type="project" value="TreeGrafter"/>
</dbReference>
<evidence type="ECO:0000256" key="12">
    <source>
        <dbReference type="ARBA" id="ARBA00038905"/>
    </source>
</evidence>
<dbReference type="CDD" id="cd03425">
    <property type="entry name" value="NUDIX_MutT_NudA_like"/>
    <property type="match status" value="1"/>
</dbReference>
<evidence type="ECO:0000259" key="18">
    <source>
        <dbReference type="PROSITE" id="PS51462"/>
    </source>
</evidence>
<dbReference type="PROSITE" id="PS51462">
    <property type="entry name" value="NUDIX"/>
    <property type="match status" value="1"/>
</dbReference>
<dbReference type="AlphaFoldDB" id="A0A5D3WLE4"/>
<dbReference type="InterPro" id="IPR015797">
    <property type="entry name" value="NUDIX_hydrolase-like_dom_sf"/>
</dbReference>
<evidence type="ECO:0000256" key="7">
    <source>
        <dbReference type="ARBA" id="ARBA00022801"/>
    </source>
</evidence>
<keyword evidence="5" id="KW-0479">Metal-binding</keyword>
<dbReference type="GO" id="GO:0008413">
    <property type="term" value="F:8-oxo-7,8-dihydroguanosine triphosphate pyrophosphatase activity"/>
    <property type="evidence" value="ECO:0007669"/>
    <property type="project" value="TreeGrafter"/>
</dbReference>
<keyword evidence="3" id="KW-0515">Mutator protein</keyword>
<dbReference type="GO" id="GO:0046872">
    <property type="term" value="F:metal ion binding"/>
    <property type="evidence" value="ECO:0007669"/>
    <property type="project" value="UniProtKB-KW"/>
</dbReference>
<sequence>MPPLIVTAAIIEEQGRFLVTRRPDDCRHAGLWEFPGGKLEDGEAPEQALIRELREELDLDIEVAGIVDVLHHRYDWGAILLLAYRARILGGRIRHLGVAEHRWVRPDEMLALPFLPADAPLVRKLAGT</sequence>
<dbReference type="PROSITE" id="PS00893">
    <property type="entry name" value="NUDIX_BOX"/>
    <property type="match status" value="1"/>
</dbReference>
<comment type="catalytic activity">
    <reaction evidence="10">
        <text>8-oxo-dGTP + H2O = 8-oxo-dGMP + diphosphate + H(+)</text>
        <dbReference type="Rhea" id="RHEA:31575"/>
        <dbReference type="ChEBI" id="CHEBI:15377"/>
        <dbReference type="ChEBI" id="CHEBI:15378"/>
        <dbReference type="ChEBI" id="CHEBI:33019"/>
        <dbReference type="ChEBI" id="CHEBI:63224"/>
        <dbReference type="ChEBI" id="CHEBI:77896"/>
        <dbReference type="EC" id="3.6.1.55"/>
    </reaction>
</comment>
<keyword evidence="20" id="KW-1185">Reference proteome</keyword>
<dbReference type="InterPro" id="IPR000086">
    <property type="entry name" value="NUDIX_hydrolase_dom"/>
</dbReference>
<dbReference type="Pfam" id="PF00293">
    <property type="entry name" value="NUDIX"/>
    <property type="match status" value="1"/>
</dbReference>
<evidence type="ECO:0000256" key="14">
    <source>
        <dbReference type="ARBA" id="ARBA00041592"/>
    </source>
</evidence>
<keyword evidence="6" id="KW-0227">DNA damage</keyword>
<dbReference type="PANTHER" id="PTHR47707">
    <property type="entry name" value="8-OXO-DGTP DIPHOSPHATASE"/>
    <property type="match status" value="1"/>
</dbReference>
<evidence type="ECO:0000256" key="1">
    <source>
        <dbReference type="ARBA" id="ARBA00001946"/>
    </source>
</evidence>
<evidence type="ECO:0000256" key="6">
    <source>
        <dbReference type="ARBA" id="ARBA00022763"/>
    </source>
</evidence>
<evidence type="ECO:0000313" key="19">
    <source>
        <dbReference type="EMBL" id="TYO98323.1"/>
    </source>
</evidence>
<dbReference type="Proteomes" id="UP000324159">
    <property type="component" value="Unassembled WGS sequence"/>
</dbReference>
<dbReference type="EC" id="3.6.1.55" evidence="12"/>
<keyword evidence="7 17" id="KW-0378">Hydrolase</keyword>
<dbReference type="OrthoDB" id="9810648at2"/>
<comment type="cofactor">
    <cofactor evidence="1">
        <name>Mg(2+)</name>
        <dbReference type="ChEBI" id="CHEBI:18420"/>
    </cofactor>
</comment>
<evidence type="ECO:0000256" key="9">
    <source>
        <dbReference type="ARBA" id="ARBA00023204"/>
    </source>
</evidence>
<comment type="similarity">
    <text evidence="2 17">Belongs to the Nudix hydrolase family.</text>
</comment>
<keyword evidence="4" id="KW-0235">DNA replication</keyword>
<dbReference type="GO" id="GO:0044716">
    <property type="term" value="F:8-oxo-GDP phosphatase activity"/>
    <property type="evidence" value="ECO:0007669"/>
    <property type="project" value="TreeGrafter"/>
</dbReference>
<dbReference type="InterPro" id="IPR020476">
    <property type="entry name" value="Nudix_hydrolase"/>
</dbReference>
<proteinExistence type="inferred from homology"/>
<evidence type="ECO:0000256" key="17">
    <source>
        <dbReference type="RuleBase" id="RU003476"/>
    </source>
</evidence>
<evidence type="ECO:0000256" key="10">
    <source>
        <dbReference type="ARBA" id="ARBA00035861"/>
    </source>
</evidence>
<comment type="caution">
    <text evidence="19">The sequence shown here is derived from an EMBL/GenBank/DDBJ whole genome shotgun (WGS) entry which is preliminary data.</text>
</comment>